<dbReference type="Proteomes" id="UP000241462">
    <property type="component" value="Unassembled WGS sequence"/>
</dbReference>
<feature type="compositionally biased region" description="Polar residues" evidence="1">
    <location>
        <begin position="458"/>
        <end position="471"/>
    </location>
</feature>
<dbReference type="EMBL" id="KZ678374">
    <property type="protein sequence ID" value="PSS03683.1"/>
    <property type="molecule type" value="Genomic_DNA"/>
</dbReference>
<dbReference type="AlphaFoldDB" id="A0A2T3AMP5"/>
<sequence length="631" mass="68914">MSALQDPMTLFRQGRFATPKTPEPVGERECQTPCTPRPRLRLRRRQDAQHLAAPTQQFLASVAAADIPIPSIEEPAIADFETEAFPLWSDFEQHVDEQTDSRLAAPFGGPRLSTPPKTPLHIDLPSLTPSRYPSWTVDWMSSCESSPEPTSRPSTSRSTRTSSSSFSQLSCFSDEDLQFSPSISATEDFLCFDLEEPDTPSTPGEFSRHSRKAPWTKAMSAHLWATYNMYLSDPRVTPFQIGKSGIPPEGVCKRVAREAARSWKGSKAVARPASAIDVKSGNSTPTVEASGAFIEWPHTAAATRAQLRVLCKQKARGVDGGKMRFSYLSRSPTPFSDDLVGRWARRQTAGSHTSTFDTRNLATSLAVTTSDAMNPQGPLAQLTDATPVEPVAARQNLEQLLRSSADAGPSFEDRRCLGSILNAKSYGPSASALLGDAYGVSSDTPQRQVRTVSGARPQLQSPVHISRSSTQQKRKTGQTHETCKRPSLSSDLWLDPSSISRNAHVLAHKKSFSLSSGEDSLFASRLQPQLFIDTASVANRQPAVPMAVPMALPQRLGSPLSISGSSFSVPNRTSQPSFLDSSIFGRPFSTIHHSTASQPTEPARINLAARLAYIDRRLKDFNSPERSEPPW</sequence>
<dbReference type="InParanoid" id="A0A2T3AMP5"/>
<keyword evidence="3" id="KW-1185">Reference proteome</keyword>
<accession>A0A2T3AMP5</accession>
<organism evidence="2 3">
    <name type="scientific">Coniella lustricola</name>
    <dbReference type="NCBI Taxonomy" id="2025994"/>
    <lineage>
        <taxon>Eukaryota</taxon>
        <taxon>Fungi</taxon>
        <taxon>Dikarya</taxon>
        <taxon>Ascomycota</taxon>
        <taxon>Pezizomycotina</taxon>
        <taxon>Sordariomycetes</taxon>
        <taxon>Sordariomycetidae</taxon>
        <taxon>Diaporthales</taxon>
        <taxon>Schizoparmaceae</taxon>
        <taxon>Coniella</taxon>
    </lineage>
</organism>
<dbReference type="OrthoDB" id="419770at2759"/>
<reference evidence="2 3" key="1">
    <citation type="journal article" date="2018" name="Mycol. Prog.">
        <title>Coniella lustricola, a new species from submerged detritus.</title>
        <authorList>
            <person name="Raudabaugh D.B."/>
            <person name="Iturriaga T."/>
            <person name="Carver A."/>
            <person name="Mondo S."/>
            <person name="Pangilinan J."/>
            <person name="Lipzen A."/>
            <person name="He G."/>
            <person name="Amirebrahimi M."/>
            <person name="Grigoriev I.V."/>
            <person name="Miller A.N."/>
        </authorList>
    </citation>
    <scope>NUCLEOTIDE SEQUENCE [LARGE SCALE GENOMIC DNA]</scope>
    <source>
        <strain evidence="2 3">B22-T-1</strain>
    </source>
</reference>
<evidence type="ECO:0000313" key="3">
    <source>
        <dbReference type="Proteomes" id="UP000241462"/>
    </source>
</evidence>
<feature type="region of interest" description="Disordered" evidence="1">
    <location>
        <begin position="103"/>
        <end position="125"/>
    </location>
</feature>
<proteinExistence type="predicted"/>
<gene>
    <name evidence="2" type="ORF">BD289DRAFT_478502</name>
</gene>
<evidence type="ECO:0000256" key="1">
    <source>
        <dbReference type="SAM" id="MobiDB-lite"/>
    </source>
</evidence>
<dbReference type="STRING" id="2025994.A0A2T3AMP5"/>
<feature type="region of interest" description="Disordered" evidence="1">
    <location>
        <begin position="143"/>
        <end position="163"/>
    </location>
</feature>
<evidence type="ECO:0000313" key="2">
    <source>
        <dbReference type="EMBL" id="PSS03683.1"/>
    </source>
</evidence>
<feature type="region of interest" description="Disordered" evidence="1">
    <location>
        <begin position="452"/>
        <end position="488"/>
    </location>
</feature>
<name>A0A2T3AMP5_9PEZI</name>
<feature type="region of interest" description="Disordered" evidence="1">
    <location>
        <begin position="1"/>
        <end position="35"/>
    </location>
</feature>
<protein>
    <submittedName>
        <fullName evidence="2">Uncharacterized protein</fullName>
    </submittedName>
</protein>